<proteinExistence type="predicted"/>
<feature type="compositionally biased region" description="Low complexity" evidence="1">
    <location>
        <begin position="52"/>
        <end position="66"/>
    </location>
</feature>
<evidence type="ECO:0000313" key="2">
    <source>
        <dbReference type="EMBL" id="ABC34810.1"/>
    </source>
</evidence>
<dbReference type="KEGG" id="bte:BTH_II0779"/>
<name>Q2T773_BURTA</name>
<sequence>MLPGAVDVQTGQGDRRGSTRAGAARHRASSTRARRGENAPLQLRLRERIRTAESNSACARASSSSA</sequence>
<gene>
    <name evidence="2" type="ordered locus">BTH_II0779</name>
</gene>
<dbReference type="EMBL" id="CP000085">
    <property type="protein sequence ID" value="ABC34810.1"/>
    <property type="molecule type" value="Genomic_DNA"/>
</dbReference>
<dbReference type="AlphaFoldDB" id="Q2T773"/>
<protein>
    <submittedName>
        <fullName evidence="2">Uncharacterized protein</fullName>
    </submittedName>
</protein>
<accession>Q2T773</accession>
<dbReference type="Proteomes" id="UP000001930">
    <property type="component" value="Chromosome II"/>
</dbReference>
<evidence type="ECO:0000256" key="1">
    <source>
        <dbReference type="SAM" id="MobiDB-lite"/>
    </source>
</evidence>
<keyword evidence="3" id="KW-1185">Reference proteome</keyword>
<reference evidence="2 3" key="1">
    <citation type="journal article" date="2005" name="BMC Genomics">
        <title>Bacterial genome adaptation to niches: divergence of the potential virulence genes in three Burkholderia species of different survival strategies.</title>
        <authorList>
            <person name="Kim H.S."/>
            <person name="Schell M.A."/>
            <person name="Yu Y."/>
            <person name="Ulrich R.L."/>
            <person name="Sarria S.H."/>
            <person name="Nierman W.C."/>
            <person name="DeShazer D."/>
        </authorList>
    </citation>
    <scope>NUCLEOTIDE SEQUENCE [LARGE SCALE GENOMIC DNA]</scope>
    <source>
        <strain evidence="3">ATCC 700388 / DSM 13276 / CCUG 48851 / CIP 106301 / E264</strain>
    </source>
</reference>
<dbReference type="HOGENOM" id="CLU_2822878_0_0_4"/>
<feature type="region of interest" description="Disordered" evidence="1">
    <location>
        <begin position="1"/>
        <end position="66"/>
    </location>
</feature>
<organism evidence="2 3">
    <name type="scientific">Burkholderia thailandensis (strain ATCC 700388 / DSM 13276 / CCUG 48851 / CIP 106301 / E264)</name>
    <dbReference type="NCBI Taxonomy" id="271848"/>
    <lineage>
        <taxon>Bacteria</taxon>
        <taxon>Pseudomonadati</taxon>
        <taxon>Pseudomonadota</taxon>
        <taxon>Betaproteobacteria</taxon>
        <taxon>Burkholderiales</taxon>
        <taxon>Burkholderiaceae</taxon>
        <taxon>Burkholderia</taxon>
        <taxon>pseudomallei group</taxon>
    </lineage>
</organism>
<evidence type="ECO:0000313" key="3">
    <source>
        <dbReference type="Proteomes" id="UP000001930"/>
    </source>
</evidence>
<feature type="compositionally biased region" description="Basic residues" evidence="1">
    <location>
        <begin position="23"/>
        <end position="33"/>
    </location>
</feature>